<reference evidence="2 3" key="1">
    <citation type="submission" date="2024-01" db="EMBL/GenBank/DDBJ databases">
        <title>Unpublished Manusciprt.</title>
        <authorList>
            <person name="Duman M."/>
            <person name="Valdes E.G."/>
            <person name="Ajmi N."/>
            <person name="Altun S."/>
            <person name="Saticioglu I.B."/>
        </authorList>
    </citation>
    <scope>NUCLEOTIDE SEQUENCE [LARGE SCALE GENOMIC DNA]</scope>
    <source>
        <strain evidence="2 3">120P</strain>
    </source>
</reference>
<accession>A0AB35WXB7</accession>
<sequence>MDSAEKNFDQLQAEAERLPANLIQGMAERDGPNDGGLTLTREHIITLNQYANHVFSLPGTTDAVIEWLGYSTISEAELMPSSMCDLHKQLQQHGRSWVELADISKALGFQLASSASSIDSTGQYILKTLEKTVAIGKSRDRWESISFDEPVELTLIDKGTVKDLVGFMDVLRKDVAQFAENVTVVGGQTKEFRDVAREVLAPLVIRKLHALKRRQSSGKIEQLREDLVSLDNEIKRLGSEYDHYVKAALAGLAAGPLGAVITGSIYGSKAEKVRKERNARQAERAETSQKLKAAIRLEGLLEELNTQMGQLETRLRDVLTASSHLHSAWDMIGKYIDASITHLNRVESNQQLYKFALFFGNFVDQWKGIGSFARHMNGVFDDAASIK</sequence>
<evidence type="ECO:0000313" key="2">
    <source>
        <dbReference type="EMBL" id="MEE1868273.1"/>
    </source>
</evidence>
<keyword evidence="1" id="KW-0175">Coiled coil</keyword>
<proteinExistence type="predicted"/>
<feature type="coiled-coil region" evidence="1">
    <location>
        <begin position="213"/>
        <end position="240"/>
    </location>
</feature>
<gene>
    <name evidence="2" type="ORF">V0R53_17940</name>
</gene>
<protein>
    <submittedName>
        <fullName evidence="2">Alpha-xenorhabdolysin family binary toxin subunit A</fullName>
    </submittedName>
</protein>
<feature type="coiled-coil region" evidence="1">
    <location>
        <begin position="294"/>
        <end position="321"/>
    </location>
</feature>
<dbReference type="Proteomes" id="UP001307839">
    <property type="component" value="Unassembled WGS sequence"/>
</dbReference>
<comment type="caution">
    <text evidence="2">The sequence shown here is derived from an EMBL/GenBank/DDBJ whole genome shotgun (WGS) entry which is preliminary data.</text>
</comment>
<dbReference type="RefSeq" id="WP_136474837.1">
    <property type="nucleotide sequence ID" value="NZ_JAZDCU010000004.1"/>
</dbReference>
<dbReference type="SUPFAM" id="SSF58100">
    <property type="entry name" value="Bacterial hemolysins"/>
    <property type="match status" value="1"/>
</dbReference>
<dbReference type="EMBL" id="JAZDQP010000012">
    <property type="protein sequence ID" value="MEE1868273.1"/>
    <property type="molecule type" value="Genomic_DNA"/>
</dbReference>
<dbReference type="Gene3D" id="1.20.1170.10">
    <property type="match status" value="1"/>
</dbReference>
<keyword evidence="3" id="KW-1185">Reference proteome</keyword>
<evidence type="ECO:0000256" key="1">
    <source>
        <dbReference type="SAM" id="Coils"/>
    </source>
</evidence>
<dbReference type="AlphaFoldDB" id="A0AB35WXB7"/>
<dbReference type="CDD" id="cd22657">
    <property type="entry name" value="ClyA_XaxA-like"/>
    <property type="match status" value="1"/>
</dbReference>
<dbReference type="NCBIfam" id="NF033928">
    <property type="entry name" value="alph_xenorhab_A"/>
    <property type="match status" value="1"/>
</dbReference>
<name>A0AB35WXB7_9PSED</name>
<organism evidence="2 3">
    <name type="scientific">Pseudomonas auratipiscis</name>
    <dbReference type="NCBI Taxonomy" id="3115853"/>
    <lineage>
        <taxon>Bacteria</taxon>
        <taxon>Pseudomonadati</taxon>
        <taxon>Pseudomonadota</taxon>
        <taxon>Gammaproteobacteria</taxon>
        <taxon>Pseudomonadales</taxon>
        <taxon>Pseudomonadaceae</taxon>
        <taxon>Pseudomonas</taxon>
    </lineage>
</organism>
<evidence type="ECO:0000313" key="3">
    <source>
        <dbReference type="Proteomes" id="UP001307839"/>
    </source>
</evidence>